<evidence type="ECO:0008006" key="3">
    <source>
        <dbReference type="Google" id="ProtNLM"/>
    </source>
</evidence>
<dbReference type="InterPro" id="IPR029147">
    <property type="entry name" value="CFAP77"/>
</dbReference>
<dbReference type="Pfam" id="PF14825">
    <property type="entry name" value="CFAP77"/>
    <property type="match status" value="1"/>
</dbReference>
<accession>A0ABD0WQX0</accession>
<gene>
    <name evidence="1" type="ORF">UPYG_G00178500</name>
</gene>
<keyword evidence="2" id="KW-1185">Reference proteome</keyword>
<protein>
    <recommendedName>
        <fullName evidence="3">Cilia- and flagella-associated protein 77</fullName>
    </recommendedName>
</protein>
<dbReference type="EMBL" id="JAGEUA010000005">
    <property type="protein sequence ID" value="KAL0978960.1"/>
    <property type="molecule type" value="Genomic_DNA"/>
</dbReference>
<proteinExistence type="predicted"/>
<sequence length="298" mass="33497">MYVGPQANTLFLNVSRLVSMTTDNTNREQLGVIIQKLKMQASHVGVVRDSMLANPLLIRPELGKTKTKGLVCPGPDFVYGTVTTIQDGGVSEALSNWHSHSVPTGSNSHSRMPEKDFVALNRDGVKSGLVTAKELYQYRATQDRRRAEPTRRGSRFPMLLRIPLDTTFGISTRPSTPIHELLEYKYAQRWLEEQQVKEKVLQDGKLNKPKLGSIPETRTTLLRKSRPIPEVTTLWKLPRFQKVGPALNTFRDPQARKKAFIAHSSDSVAHDSNVCSRRSTAIQLNTAHKKAVLTFHHN</sequence>
<organism evidence="1 2">
    <name type="scientific">Umbra pygmaea</name>
    <name type="common">Eastern mudminnow</name>
    <dbReference type="NCBI Taxonomy" id="75934"/>
    <lineage>
        <taxon>Eukaryota</taxon>
        <taxon>Metazoa</taxon>
        <taxon>Chordata</taxon>
        <taxon>Craniata</taxon>
        <taxon>Vertebrata</taxon>
        <taxon>Euteleostomi</taxon>
        <taxon>Actinopterygii</taxon>
        <taxon>Neopterygii</taxon>
        <taxon>Teleostei</taxon>
        <taxon>Protacanthopterygii</taxon>
        <taxon>Esociformes</taxon>
        <taxon>Umbridae</taxon>
        <taxon>Umbra</taxon>
    </lineage>
</organism>
<evidence type="ECO:0000313" key="1">
    <source>
        <dbReference type="EMBL" id="KAL0978960.1"/>
    </source>
</evidence>
<name>A0ABD0WQX0_UMBPY</name>
<comment type="caution">
    <text evidence="1">The sequence shown here is derived from an EMBL/GenBank/DDBJ whole genome shotgun (WGS) entry which is preliminary data.</text>
</comment>
<dbReference type="Proteomes" id="UP001557470">
    <property type="component" value="Unassembled WGS sequence"/>
</dbReference>
<dbReference type="AlphaFoldDB" id="A0ABD0WQX0"/>
<evidence type="ECO:0000313" key="2">
    <source>
        <dbReference type="Proteomes" id="UP001557470"/>
    </source>
</evidence>
<dbReference type="PANTHER" id="PTHR28617:SF1">
    <property type="entry name" value="CILIA- AND FLAGELLA-ASSOCIATED PROTEIN 77"/>
    <property type="match status" value="1"/>
</dbReference>
<reference evidence="1 2" key="1">
    <citation type="submission" date="2024-06" db="EMBL/GenBank/DDBJ databases">
        <authorList>
            <person name="Pan Q."/>
            <person name="Wen M."/>
            <person name="Jouanno E."/>
            <person name="Zahm M."/>
            <person name="Klopp C."/>
            <person name="Cabau C."/>
            <person name="Louis A."/>
            <person name="Berthelot C."/>
            <person name="Parey E."/>
            <person name="Roest Crollius H."/>
            <person name="Montfort J."/>
            <person name="Robinson-Rechavi M."/>
            <person name="Bouchez O."/>
            <person name="Lampietro C."/>
            <person name="Lopez Roques C."/>
            <person name="Donnadieu C."/>
            <person name="Postlethwait J."/>
            <person name="Bobe J."/>
            <person name="Verreycken H."/>
            <person name="Guiguen Y."/>
        </authorList>
    </citation>
    <scope>NUCLEOTIDE SEQUENCE [LARGE SCALE GENOMIC DNA]</scope>
    <source>
        <strain evidence="1">Up_M1</strain>
        <tissue evidence="1">Testis</tissue>
    </source>
</reference>
<dbReference type="PANTHER" id="PTHR28617">
    <property type="entry name" value="CILIA- AND FLAGELLA-ASSOCIATED PROTEIN 77"/>
    <property type="match status" value="1"/>
</dbReference>